<dbReference type="Pfam" id="PF00646">
    <property type="entry name" value="F-box"/>
    <property type="match status" value="1"/>
</dbReference>
<dbReference type="AlphaFoldDB" id="A0A158Q9Z7"/>
<gene>
    <name evidence="2" type="ORF">EVEC_LOCUS3355</name>
</gene>
<reference evidence="4" key="1">
    <citation type="submission" date="2016-04" db="UniProtKB">
        <authorList>
            <consortium name="WormBaseParasite"/>
        </authorList>
    </citation>
    <scope>IDENTIFICATION</scope>
</reference>
<dbReference type="Proteomes" id="UP000274131">
    <property type="component" value="Unassembled WGS sequence"/>
</dbReference>
<protein>
    <submittedName>
        <fullName evidence="4">F-box domain-containing protein</fullName>
    </submittedName>
</protein>
<evidence type="ECO:0000313" key="4">
    <source>
        <dbReference type="WBParaSite" id="EVEC_0000364701-mRNA-1"/>
    </source>
</evidence>
<reference evidence="2 3" key="2">
    <citation type="submission" date="2018-10" db="EMBL/GenBank/DDBJ databases">
        <authorList>
            <consortium name="Pathogen Informatics"/>
        </authorList>
    </citation>
    <scope>NUCLEOTIDE SEQUENCE [LARGE SCALE GENOMIC DNA]</scope>
</reference>
<proteinExistence type="predicted"/>
<evidence type="ECO:0000313" key="3">
    <source>
        <dbReference type="Proteomes" id="UP000274131"/>
    </source>
</evidence>
<feature type="domain" description="F-box" evidence="1">
    <location>
        <begin position="53"/>
        <end position="89"/>
    </location>
</feature>
<dbReference type="EMBL" id="UXUI01007574">
    <property type="protein sequence ID" value="VDD88212.1"/>
    <property type="molecule type" value="Genomic_DNA"/>
</dbReference>
<dbReference type="OrthoDB" id="5838409at2759"/>
<keyword evidence="3" id="KW-1185">Reference proteome</keyword>
<name>A0A158Q9Z7_ENTVE</name>
<dbReference type="WBParaSite" id="EVEC_0000364701-mRNA-1">
    <property type="protein sequence ID" value="EVEC_0000364701-mRNA-1"/>
    <property type="gene ID" value="EVEC_0000364701"/>
</dbReference>
<evidence type="ECO:0000259" key="1">
    <source>
        <dbReference type="Pfam" id="PF00646"/>
    </source>
</evidence>
<organism evidence="4">
    <name type="scientific">Enterobius vermicularis</name>
    <name type="common">Human pinworm</name>
    <dbReference type="NCBI Taxonomy" id="51028"/>
    <lineage>
        <taxon>Eukaryota</taxon>
        <taxon>Metazoa</taxon>
        <taxon>Ecdysozoa</taxon>
        <taxon>Nematoda</taxon>
        <taxon>Chromadorea</taxon>
        <taxon>Rhabditida</taxon>
        <taxon>Spirurina</taxon>
        <taxon>Oxyuridomorpha</taxon>
        <taxon>Oxyuroidea</taxon>
        <taxon>Oxyuridae</taxon>
        <taxon>Enterobius</taxon>
    </lineage>
</organism>
<dbReference type="InterPro" id="IPR001810">
    <property type="entry name" value="F-box_dom"/>
</dbReference>
<sequence length="452" mass="51336">MVDAGETQNAVATENMNFESSSSSERLDELVKRIVCGKLRGELPDGFLSVMKDLPDELLMKICEYSEERLFMRLVCKRWLHLWERCRENKLVVESVRLQRIAGGKLKMSVNVGQVWGSRSRDYECVNNPEVVRRILSLVSLRKEAPYYHEIYWPLLVLSDGMTDPSLLKIISSQNWEPSAIVLTGQHDILSEKQLLEFLTNQRFAGKAGHCIVIQHPFVAEKFSVDKLIELSKGLVEELVLFKSASAPPGSSAVEVTDRGLHDFAEYGRCIYFPSNKNVSLSGIQDFIKCKSSIFHVFLQRRLKENECDYAGELCTTVSDVINATNIAKLSPSFDGVELKVEYRHGEEQYGSVDSVKAAGTGVIVYSCARDLLLVRIMSVQDYSEKVANYRKMSVPTNHSWIISDSEIDSLGDGDEFDYNGVSDYDFSFDYDYDYDYEYEESEHYGEMVSSD</sequence>
<evidence type="ECO:0000313" key="2">
    <source>
        <dbReference type="EMBL" id="VDD88212.1"/>
    </source>
</evidence>
<accession>A0A158Q9Z7</accession>